<feature type="signal peptide" evidence="2">
    <location>
        <begin position="1"/>
        <end position="25"/>
    </location>
</feature>
<evidence type="ECO:0000256" key="2">
    <source>
        <dbReference type="SAM" id="SignalP"/>
    </source>
</evidence>
<evidence type="ECO:0000313" key="3">
    <source>
        <dbReference type="EMBL" id="ADG99458.1"/>
    </source>
</evidence>
<sequence length="171" mass="17127">MRTLVLAAVVLAAAAAAGLSSAALADAAPAPDDSTSVDVTRTVPAARQGALGWATYTVTVRPGSADLVVRNGAGDDVSHSSTPLRDGGGRPVLQALADTGGSCQGGPRLVQWRGGEIVDDRAACSGPVDAALTPVDEALGLPNVLSQMAGPSQWPADPNGEPLQPGRQPYI</sequence>
<dbReference type="STRING" id="640132.Srot_3033"/>
<proteinExistence type="predicted"/>
<dbReference type="Proteomes" id="UP000002247">
    <property type="component" value="Chromosome"/>
</dbReference>
<dbReference type="AlphaFoldDB" id="D6ZEI2"/>
<keyword evidence="4" id="KW-1185">Reference proteome</keyword>
<dbReference type="HOGENOM" id="CLU_1593400_0_0_11"/>
<feature type="region of interest" description="Disordered" evidence="1">
    <location>
        <begin position="149"/>
        <end position="171"/>
    </location>
</feature>
<protein>
    <submittedName>
        <fullName evidence="3">Uncharacterized protein</fullName>
    </submittedName>
</protein>
<dbReference type="RefSeq" id="WP_013139905.1">
    <property type="nucleotide sequence ID" value="NC_014168.1"/>
</dbReference>
<accession>D6ZEI2</accession>
<evidence type="ECO:0000313" key="4">
    <source>
        <dbReference type="Proteomes" id="UP000002247"/>
    </source>
</evidence>
<dbReference type="KEGG" id="srt:Srot_3033"/>
<organism evidence="3 4">
    <name type="scientific">Segniliparus rotundus (strain ATCC BAA-972 / CDC 1076 / CIP 108378 / DSM 44985 / JCM 13578)</name>
    <dbReference type="NCBI Taxonomy" id="640132"/>
    <lineage>
        <taxon>Bacteria</taxon>
        <taxon>Bacillati</taxon>
        <taxon>Actinomycetota</taxon>
        <taxon>Actinomycetes</taxon>
        <taxon>Mycobacteriales</taxon>
        <taxon>Segniliparaceae</taxon>
        <taxon>Segniliparus</taxon>
    </lineage>
</organism>
<dbReference type="EMBL" id="CP001958">
    <property type="protein sequence ID" value="ADG99458.1"/>
    <property type="molecule type" value="Genomic_DNA"/>
</dbReference>
<feature type="chain" id="PRO_5039506394" evidence="2">
    <location>
        <begin position="26"/>
        <end position="171"/>
    </location>
</feature>
<name>D6ZEI2_SEGRD</name>
<gene>
    <name evidence="3" type="ordered locus">Srot_3033</name>
</gene>
<dbReference type="OrthoDB" id="9841227at2"/>
<evidence type="ECO:0000256" key="1">
    <source>
        <dbReference type="SAM" id="MobiDB-lite"/>
    </source>
</evidence>
<reference evidence="3 4" key="1">
    <citation type="journal article" date="2010" name="Stand. Genomic Sci.">
        <title>Complete genome sequence of Segniliparus rotundus type strain (CDC 1076).</title>
        <authorList>
            <person name="Sikorski J."/>
            <person name="Lapidus A."/>
            <person name="Copeland A."/>
            <person name="Misra M."/>
            <person name="Glavina Del Rio T."/>
            <person name="Nolan M."/>
            <person name="Lucas S."/>
            <person name="Chen F."/>
            <person name="Tice H."/>
            <person name="Cheng J.F."/>
            <person name="Jando M."/>
            <person name="Schneider S."/>
            <person name="Bruce D."/>
            <person name="Goodwin L."/>
            <person name="Pitluck S."/>
            <person name="Liolios K."/>
            <person name="Mikhailova N."/>
            <person name="Pati A."/>
            <person name="Ivanova N."/>
            <person name="Mavromatis K."/>
            <person name="Chen A."/>
            <person name="Palaniappan K."/>
            <person name="Chertkov O."/>
            <person name="Land M."/>
            <person name="Hauser L."/>
            <person name="Chang Y.J."/>
            <person name="Jeffries C.D."/>
            <person name="Brettin T."/>
            <person name="Detter J.C."/>
            <person name="Han C."/>
            <person name="Rohde M."/>
            <person name="Goker M."/>
            <person name="Bristow J."/>
            <person name="Eisen J.A."/>
            <person name="Markowitz V."/>
            <person name="Hugenholtz P."/>
            <person name="Kyrpides N.C."/>
            <person name="Klenk H.P."/>
        </authorList>
    </citation>
    <scope>NUCLEOTIDE SEQUENCE [LARGE SCALE GENOMIC DNA]</scope>
    <source>
        <strain evidence="4">ATCC BAA-972 / CDC 1076 / CIP 108378 / DSM 44985 / JCM 13578</strain>
    </source>
</reference>
<keyword evidence="2" id="KW-0732">Signal</keyword>